<dbReference type="SUPFAM" id="SSF53335">
    <property type="entry name" value="S-adenosyl-L-methionine-dependent methyltransferases"/>
    <property type="match status" value="1"/>
</dbReference>
<sequence length="250" mass="27814">MATAPPTIFSPARKLARRRRAEAIYNRYDSEIFLIEHMADDIFERLSFMRHEGHNVLIDGFGDHLVAELPWNHPASFHYLEEQDLDQPARHVAGSFDLVVSVGMLDKLNDLPGALIQMRELLAPDGVAIASFVGGASLPKLRRAMFEAEPDRPAARMHPLVDPRSCPQLLGRAGWKDPVVDSHVLTVRYGSLDRLVQDLRVHAMGSVLAEPAPPLTRAGRERARAAFVAQADEDGKVSETFEIITLTGRR</sequence>
<evidence type="ECO:0000256" key="2">
    <source>
        <dbReference type="ARBA" id="ARBA00022679"/>
    </source>
</evidence>
<dbReference type="Pfam" id="PF13489">
    <property type="entry name" value="Methyltransf_23"/>
    <property type="match status" value="1"/>
</dbReference>
<comment type="caution">
    <text evidence="3">The sequence shown here is derived from an EMBL/GenBank/DDBJ whole genome shotgun (WGS) entry which is preliminary data.</text>
</comment>
<evidence type="ECO:0000313" key="3">
    <source>
        <dbReference type="EMBL" id="MEL1250245.1"/>
    </source>
</evidence>
<organism evidence="3 4">
    <name type="scientific">Aurantiacibacter gilvus</name>
    <dbReference type="NCBI Taxonomy" id="3139141"/>
    <lineage>
        <taxon>Bacteria</taxon>
        <taxon>Pseudomonadati</taxon>
        <taxon>Pseudomonadota</taxon>
        <taxon>Alphaproteobacteria</taxon>
        <taxon>Sphingomonadales</taxon>
        <taxon>Erythrobacteraceae</taxon>
        <taxon>Aurantiacibacter</taxon>
    </lineage>
</organism>
<reference evidence="3 4" key="1">
    <citation type="submission" date="2024-04" db="EMBL/GenBank/DDBJ databases">
        <title>Aurantiacibacter sp. DGU6 16S ribosomal RNA gene Genome sequencing and assembly.</title>
        <authorList>
            <person name="Park S."/>
        </authorList>
    </citation>
    <scope>NUCLEOTIDE SEQUENCE [LARGE SCALE GENOMIC DNA]</scope>
    <source>
        <strain evidence="3 4">DGU6</strain>
    </source>
</reference>
<proteinExistence type="predicted"/>
<keyword evidence="1 3" id="KW-0489">Methyltransferase</keyword>
<dbReference type="InterPro" id="IPR029063">
    <property type="entry name" value="SAM-dependent_MTases_sf"/>
</dbReference>
<name>A0ABU9ICT9_9SPHN</name>
<dbReference type="EMBL" id="JBBYHV010000001">
    <property type="protein sequence ID" value="MEL1250245.1"/>
    <property type="molecule type" value="Genomic_DNA"/>
</dbReference>
<gene>
    <name evidence="3" type="ORF">AAEO60_06135</name>
</gene>
<dbReference type="PANTHER" id="PTHR13090">
    <property type="entry name" value="ARGININE-HYDROXYLASE NDUFAF5, MITOCHONDRIAL"/>
    <property type="match status" value="1"/>
</dbReference>
<accession>A0ABU9ICT9</accession>
<dbReference type="GO" id="GO:0008168">
    <property type="term" value="F:methyltransferase activity"/>
    <property type="evidence" value="ECO:0007669"/>
    <property type="project" value="UniProtKB-KW"/>
</dbReference>
<dbReference type="RefSeq" id="WP_341672768.1">
    <property type="nucleotide sequence ID" value="NZ_JBBYHV010000001.1"/>
</dbReference>
<dbReference type="PANTHER" id="PTHR13090:SF1">
    <property type="entry name" value="ARGININE-HYDROXYLASE NDUFAF5, MITOCHONDRIAL"/>
    <property type="match status" value="1"/>
</dbReference>
<dbReference type="GO" id="GO:0032259">
    <property type="term" value="P:methylation"/>
    <property type="evidence" value="ECO:0007669"/>
    <property type="project" value="UniProtKB-KW"/>
</dbReference>
<dbReference type="Proteomes" id="UP001497045">
    <property type="component" value="Unassembled WGS sequence"/>
</dbReference>
<protein>
    <submittedName>
        <fullName evidence="3">Methyltransferase domain-containing protein</fullName>
    </submittedName>
</protein>
<evidence type="ECO:0000313" key="4">
    <source>
        <dbReference type="Proteomes" id="UP001497045"/>
    </source>
</evidence>
<dbReference type="Gene3D" id="3.40.50.150">
    <property type="entry name" value="Vaccinia Virus protein VP39"/>
    <property type="match status" value="1"/>
</dbReference>
<keyword evidence="2" id="KW-0808">Transferase</keyword>
<dbReference type="InterPro" id="IPR050602">
    <property type="entry name" value="Malonyl-ACP_OMT"/>
</dbReference>
<keyword evidence="4" id="KW-1185">Reference proteome</keyword>
<evidence type="ECO:0000256" key="1">
    <source>
        <dbReference type="ARBA" id="ARBA00022603"/>
    </source>
</evidence>